<name>A0ABV7AM90_9RHOB</name>
<evidence type="ECO:0000313" key="2">
    <source>
        <dbReference type="Proteomes" id="UP001595443"/>
    </source>
</evidence>
<reference evidence="2" key="1">
    <citation type="journal article" date="2019" name="Int. J. Syst. Evol. Microbiol.">
        <title>The Global Catalogue of Microorganisms (GCM) 10K type strain sequencing project: providing services to taxonomists for standard genome sequencing and annotation.</title>
        <authorList>
            <consortium name="The Broad Institute Genomics Platform"/>
            <consortium name="The Broad Institute Genome Sequencing Center for Infectious Disease"/>
            <person name="Wu L."/>
            <person name="Ma J."/>
        </authorList>
    </citation>
    <scope>NUCLEOTIDE SEQUENCE [LARGE SCALE GENOMIC DNA]</scope>
    <source>
        <strain evidence="2">KCTC 62192</strain>
    </source>
</reference>
<accession>A0ABV7AM90</accession>
<gene>
    <name evidence="1" type="ORF">ACFOES_20050</name>
</gene>
<comment type="caution">
    <text evidence="1">The sequence shown here is derived from an EMBL/GenBank/DDBJ whole genome shotgun (WGS) entry which is preliminary data.</text>
</comment>
<proteinExistence type="predicted"/>
<dbReference type="EMBL" id="JBHRSK010000019">
    <property type="protein sequence ID" value="MFC2970397.1"/>
    <property type="molecule type" value="Genomic_DNA"/>
</dbReference>
<organism evidence="1 2">
    <name type="scientific">Acidimangrovimonas pyrenivorans</name>
    <dbReference type="NCBI Taxonomy" id="2030798"/>
    <lineage>
        <taxon>Bacteria</taxon>
        <taxon>Pseudomonadati</taxon>
        <taxon>Pseudomonadota</taxon>
        <taxon>Alphaproteobacteria</taxon>
        <taxon>Rhodobacterales</taxon>
        <taxon>Paracoccaceae</taxon>
        <taxon>Acidimangrovimonas</taxon>
    </lineage>
</organism>
<dbReference type="Proteomes" id="UP001595443">
    <property type="component" value="Unassembled WGS sequence"/>
</dbReference>
<evidence type="ECO:0000313" key="1">
    <source>
        <dbReference type="EMBL" id="MFC2970397.1"/>
    </source>
</evidence>
<protein>
    <submittedName>
        <fullName evidence="1">Uncharacterized protein</fullName>
    </submittedName>
</protein>
<keyword evidence="2" id="KW-1185">Reference proteome</keyword>
<sequence length="76" mass="8087">MGTWESGAGWRQALWRAWRHHKASEEGAVTVNWVALTAAVLSITGAVISTISPAAEKHAAQTVKQMQSAVRSSSGN</sequence>
<dbReference type="RefSeq" id="WP_377835319.1">
    <property type="nucleotide sequence ID" value="NZ_JBHRSK010000019.1"/>
</dbReference>